<evidence type="ECO:0000313" key="6">
    <source>
        <dbReference type="Proteomes" id="UP000011555"/>
    </source>
</evidence>
<dbReference type="STRING" id="358396.CHINAEXTREME_11650"/>
<dbReference type="PANTHER" id="PTHR34236">
    <property type="entry name" value="DIMETHYL SULFOXIDE REDUCTASE TRANSCRIPTIONAL ACTIVATOR"/>
    <property type="match status" value="1"/>
</dbReference>
<dbReference type="InterPro" id="IPR007050">
    <property type="entry name" value="HTH_bacterioopsin"/>
</dbReference>
<sequence>MPRAQLSVSLPEDVWIHEVSTAHAEAGFEVVTALAGEDAGIALVRVTTDDLVSILGTIDAQSDVVSLDLLWTQGGTGLVQVEATSPSLLLPLWQAGIPIEMPFSIDDGTATWELTTSSDRLSELGEYLDEAAVEYDLEFVSEIGSQAANRLLTERQREVLTVAIEEGYYAVPREASLTQVAETLGVSKATCSDVLHRAESGIVNWFAEEHLAQS</sequence>
<name>M0L4K2_NATLA</name>
<gene>
    <name evidence="5" type="ORF">C445_20202</name>
    <name evidence="4" type="ORF">CHINAEXTREME_11650</name>
</gene>
<dbReference type="PANTHER" id="PTHR34236:SF1">
    <property type="entry name" value="DIMETHYL SULFOXIDE REDUCTASE TRANSCRIPTIONAL ACTIVATOR"/>
    <property type="match status" value="1"/>
</dbReference>
<dbReference type="GeneID" id="30921788"/>
<keyword evidence="6" id="KW-1185">Reference proteome</keyword>
<dbReference type="Gene3D" id="1.10.10.10">
    <property type="entry name" value="Winged helix-like DNA-binding domain superfamily/Winged helix DNA-binding domain"/>
    <property type="match status" value="1"/>
</dbReference>
<accession>M0L4K2</accession>
<keyword evidence="2" id="KW-0804">Transcription</keyword>
<dbReference type="InterPro" id="IPR013324">
    <property type="entry name" value="RNA_pol_sigma_r3/r4-like"/>
</dbReference>
<protein>
    <submittedName>
        <fullName evidence="4 5">Bacterio-opsin activator</fullName>
    </submittedName>
</protein>
<reference evidence="4 7" key="1">
    <citation type="journal article" date="2011" name="J. Bacteriol.">
        <title>Genome sequence of Halobiforma lacisalsi AJ5, an extremely halophilic archaeon which harbors a bop gene.</title>
        <authorList>
            <person name="Jiang X."/>
            <person name="Wang S."/>
            <person name="Cheng H."/>
            <person name="Huo Y."/>
            <person name="Zhang X."/>
            <person name="Zhu X."/>
            <person name="Han X."/>
            <person name="Ni P."/>
            <person name="Wu M."/>
        </authorList>
    </citation>
    <scope>NUCLEOTIDE SEQUENCE [LARGE SCALE GENOMIC DNA]</scope>
    <source>
        <strain evidence="4 7">AJ5</strain>
    </source>
</reference>
<evidence type="ECO:0000259" key="3">
    <source>
        <dbReference type="Pfam" id="PF04967"/>
    </source>
</evidence>
<organism evidence="5 6">
    <name type="scientific">Natronobacterium lacisalsi AJ5</name>
    <dbReference type="NCBI Taxonomy" id="358396"/>
    <lineage>
        <taxon>Archaea</taxon>
        <taxon>Methanobacteriati</taxon>
        <taxon>Methanobacteriota</taxon>
        <taxon>Stenosarchaea group</taxon>
        <taxon>Halobacteria</taxon>
        <taxon>Halobacteriales</taxon>
        <taxon>Natrialbaceae</taxon>
        <taxon>Natronobacterium</taxon>
    </lineage>
</organism>
<dbReference type="Proteomes" id="UP000186547">
    <property type="component" value="Chromosome"/>
</dbReference>
<evidence type="ECO:0000256" key="1">
    <source>
        <dbReference type="ARBA" id="ARBA00023015"/>
    </source>
</evidence>
<evidence type="ECO:0000313" key="7">
    <source>
        <dbReference type="Proteomes" id="UP000186547"/>
    </source>
</evidence>
<dbReference type="AlphaFoldDB" id="M0L4K2"/>
<evidence type="ECO:0000313" key="4">
    <source>
        <dbReference type="EMBL" id="APW98398.1"/>
    </source>
</evidence>
<dbReference type="Pfam" id="PF04967">
    <property type="entry name" value="HTH_10"/>
    <property type="match status" value="1"/>
</dbReference>
<dbReference type="EMBL" id="CP019285">
    <property type="protein sequence ID" value="APW98398.1"/>
    <property type="molecule type" value="Genomic_DNA"/>
</dbReference>
<evidence type="ECO:0000313" key="5">
    <source>
        <dbReference type="EMBL" id="EMA28008.1"/>
    </source>
</evidence>
<feature type="domain" description="HTH bat-type" evidence="3">
    <location>
        <begin position="152"/>
        <end position="203"/>
    </location>
</feature>
<dbReference type="InterPro" id="IPR036388">
    <property type="entry name" value="WH-like_DNA-bd_sf"/>
</dbReference>
<proteinExistence type="predicted"/>
<dbReference type="RefSeq" id="WP_007143718.1">
    <property type="nucleotide sequence ID" value="NZ_AOLZ01000076.1"/>
</dbReference>
<dbReference type="SUPFAM" id="SSF88659">
    <property type="entry name" value="Sigma3 and sigma4 domains of RNA polymerase sigma factors"/>
    <property type="match status" value="1"/>
</dbReference>
<dbReference type="KEGG" id="hlc:CHINAEXTREME11650"/>
<evidence type="ECO:0000256" key="2">
    <source>
        <dbReference type="ARBA" id="ARBA00023163"/>
    </source>
</evidence>
<reference evidence="4" key="3">
    <citation type="submission" date="2017-01" db="EMBL/GenBank/DDBJ databases">
        <authorList>
            <person name="Mah S.A."/>
            <person name="Swanson W.J."/>
            <person name="Moy G.W."/>
            <person name="Vacquier V.D."/>
        </authorList>
    </citation>
    <scope>NUCLEOTIDE SEQUENCE</scope>
    <source>
        <strain evidence="4">AJ5</strain>
    </source>
</reference>
<dbReference type="Proteomes" id="UP000011555">
    <property type="component" value="Unassembled WGS sequence"/>
</dbReference>
<dbReference type="EMBL" id="AOLZ01000076">
    <property type="protein sequence ID" value="EMA28008.1"/>
    <property type="molecule type" value="Genomic_DNA"/>
</dbReference>
<dbReference type="eggNOG" id="arCOG02274">
    <property type="taxonomic scope" value="Archaea"/>
</dbReference>
<keyword evidence="1" id="KW-0805">Transcription regulation</keyword>
<reference evidence="5 6" key="2">
    <citation type="journal article" date="2014" name="PLoS Genet.">
        <title>Phylogenetically driven sequencing of extremely halophilic archaea reveals strategies for static and dynamic osmo-response.</title>
        <authorList>
            <person name="Becker E.A."/>
            <person name="Seitzer P.M."/>
            <person name="Tritt A."/>
            <person name="Larsen D."/>
            <person name="Krusor M."/>
            <person name="Yao A.I."/>
            <person name="Wu D."/>
            <person name="Madern D."/>
            <person name="Eisen J.A."/>
            <person name="Darling A.E."/>
            <person name="Facciotti M.T."/>
        </authorList>
    </citation>
    <scope>NUCLEOTIDE SEQUENCE [LARGE SCALE GENOMIC DNA]</scope>
    <source>
        <strain evidence="5 6">AJ5</strain>
    </source>
</reference>